<accession>A0AAD9LUI2</accession>
<evidence type="ECO:0000313" key="3">
    <source>
        <dbReference type="Proteomes" id="UP001232148"/>
    </source>
</evidence>
<organism evidence="2 3">
    <name type="scientific">Colletotrichum zoysiae</name>
    <dbReference type="NCBI Taxonomy" id="1216348"/>
    <lineage>
        <taxon>Eukaryota</taxon>
        <taxon>Fungi</taxon>
        <taxon>Dikarya</taxon>
        <taxon>Ascomycota</taxon>
        <taxon>Pezizomycotina</taxon>
        <taxon>Sordariomycetes</taxon>
        <taxon>Hypocreomycetidae</taxon>
        <taxon>Glomerellales</taxon>
        <taxon>Glomerellaceae</taxon>
        <taxon>Colletotrichum</taxon>
        <taxon>Colletotrichum graminicola species complex</taxon>
    </lineage>
</organism>
<gene>
    <name evidence="2" type="ORF">LX32DRAFT_188499</name>
</gene>
<keyword evidence="3" id="KW-1185">Reference proteome</keyword>
<reference evidence="2" key="1">
    <citation type="submission" date="2021-06" db="EMBL/GenBank/DDBJ databases">
        <title>Comparative genomics, transcriptomics and evolutionary studies reveal genomic signatures of adaptation to plant cell wall in hemibiotrophic fungi.</title>
        <authorList>
            <consortium name="DOE Joint Genome Institute"/>
            <person name="Baroncelli R."/>
            <person name="Diaz J.F."/>
            <person name="Benocci T."/>
            <person name="Peng M."/>
            <person name="Battaglia E."/>
            <person name="Haridas S."/>
            <person name="Andreopoulos W."/>
            <person name="Labutti K."/>
            <person name="Pangilinan J."/>
            <person name="Floch G.L."/>
            <person name="Makela M.R."/>
            <person name="Henrissat B."/>
            <person name="Grigoriev I.V."/>
            <person name="Crouch J.A."/>
            <person name="De Vries R.P."/>
            <person name="Sukno S.A."/>
            <person name="Thon M.R."/>
        </authorList>
    </citation>
    <scope>NUCLEOTIDE SEQUENCE</scope>
    <source>
        <strain evidence="2">MAFF235873</strain>
    </source>
</reference>
<dbReference type="EMBL" id="MU843036">
    <property type="protein sequence ID" value="KAK2022586.1"/>
    <property type="molecule type" value="Genomic_DNA"/>
</dbReference>
<feature type="compositionally biased region" description="Basic and acidic residues" evidence="1">
    <location>
        <begin position="126"/>
        <end position="136"/>
    </location>
</feature>
<dbReference type="AlphaFoldDB" id="A0AAD9LUI2"/>
<comment type="caution">
    <text evidence="2">The sequence shown here is derived from an EMBL/GenBank/DDBJ whole genome shotgun (WGS) entry which is preliminary data.</text>
</comment>
<protein>
    <submittedName>
        <fullName evidence="2">Uncharacterized protein</fullName>
    </submittedName>
</protein>
<name>A0AAD9LUI2_9PEZI</name>
<evidence type="ECO:0000256" key="1">
    <source>
        <dbReference type="SAM" id="MobiDB-lite"/>
    </source>
</evidence>
<proteinExistence type="predicted"/>
<sequence length="176" mass="19766">MRLHTHRRKTVEQVGRRGTGRCALPMASPASVCRHRQVVDPFRVLVPCRLSPTFYLGHVASIFKGKAVCVWAESRNIASAKRTVPSQVEPRQTNILAAWRASSLLTANRIPTCAKPSVHPSIHTHRQTDRQTDRHRQTGTSPPEPLRLRALLARTGPFPRPSVPRPRRLYSSPLVL</sequence>
<evidence type="ECO:0000313" key="2">
    <source>
        <dbReference type="EMBL" id="KAK2022586.1"/>
    </source>
</evidence>
<feature type="region of interest" description="Disordered" evidence="1">
    <location>
        <begin position="115"/>
        <end position="176"/>
    </location>
</feature>
<dbReference type="Proteomes" id="UP001232148">
    <property type="component" value="Unassembled WGS sequence"/>
</dbReference>